<evidence type="ECO:0000256" key="1">
    <source>
        <dbReference type="ARBA" id="ARBA00004141"/>
    </source>
</evidence>
<dbReference type="OrthoDB" id="3358017at2759"/>
<evidence type="ECO:0000256" key="3">
    <source>
        <dbReference type="ARBA" id="ARBA00022692"/>
    </source>
</evidence>
<dbReference type="InterPro" id="IPR007568">
    <property type="entry name" value="RTA1"/>
</dbReference>
<dbReference type="PANTHER" id="PTHR31465:SF1">
    <property type="entry name" value="PROTEIN RTA1-RELATED"/>
    <property type="match status" value="1"/>
</dbReference>
<feature type="transmembrane region" description="Helical" evidence="6">
    <location>
        <begin position="84"/>
        <end position="105"/>
    </location>
</feature>
<dbReference type="STRING" id="1173061.A0A0J9X9J1"/>
<dbReference type="Proteomes" id="UP000242525">
    <property type="component" value="Unassembled WGS sequence"/>
</dbReference>
<dbReference type="Pfam" id="PF04479">
    <property type="entry name" value="RTA1"/>
    <property type="match status" value="1"/>
</dbReference>
<gene>
    <name evidence="7" type="ORF">BN980_GECA06s00659g</name>
</gene>
<proteinExistence type="inferred from homology"/>
<reference evidence="7" key="1">
    <citation type="submission" date="2014-03" db="EMBL/GenBank/DDBJ databases">
        <authorList>
            <person name="Casaregola S."/>
        </authorList>
    </citation>
    <scope>NUCLEOTIDE SEQUENCE [LARGE SCALE GENOMIC DNA]</scope>
    <source>
        <strain evidence="7">CLIB 918</strain>
    </source>
</reference>
<comment type="subcellular location">
    <subcellularLocation>
        <location evidence="1">Membrane</location>
        <topology evidence="1">Multi-pass membrane protein</topology>
    </subcellularLocation>
</comment>
<protein>
    <submittedName>
        <fullName evidence="7">Similar to Saccharomyces cerevisiae YER185W PUG1 Plasma membrane protein with roles in the uptake of protoprophyrin IX and the efflux of heme</fullName>
    </submittedName>
</protein>
<evidence type="ECO:0000256" key="5">
    <source>
        <dbReference type="ARBA" id="ARBA00023136"/>
    </source>
</evidence>
<keyword evidence="5 6" id="KW-0472">Membrane</keyword>
<feature type="transmembrane region" description="Helical" evidence="6">
    <location>
        <begin position="117"/>
        <end position="138"/>
    </location>
</feature>
<evidence type="ECO:0000256" key="4">
    <source>
        <dbReference type="ARBA" id="ARBA00022989"/>
    </source>
</evidence>
<feature type="transmembrane region" description="Helical" evidence="6">
    <location>
        <begin position="158"/>
        <end position="180"/>
    </location>
</feature>
<feature type="transmembrane region" description="Helical" evidence="6">
    <location>
        <begin position="201"/>
        <end position="219"/>
    </location>
</feature>
<evidence type="ECO:0000256" key="6">
    <source>
        <dbReference type="SAM" id="Phobius"/>
    </source>
</evidence>
<keyword evidence="4 6" id="KW-1133">Transmembrane helix</keyword>
<accession>A0A0J9X9J1</accession>
<evidence type="ECO:0000256" key="2">
    <source>
        <dbReference type="ARBA" id="ARBA00009969"/>
    </source>
</evidence>
<feature type="transmembrane region" description="Helical" evidence="6">
    <location>
        <begin position="54"/>
        <end position="72"/>
    </location>
</feature>
<organism evidence="7 8">
    <name type="scientific">Geotrichum candidum</name>
    <name type="common">Oospora lactis</name>
    <name type="synonym">Dipodascus geotrichum</name>
    <dbReference type="NCBI Taxonomy" id="1173061"/>
    <lineage>
        <taxon>Eukaryota</taxon>
        <taxon>Fungi</taxon>
        <taxon>Dikarya</taxon>
        <taxon>Ascomycota</taxon>
        <taxon>Saccharomycotina</taxon>
        <taxon>Dipodascomycetes</taxon>
        <taxon>Dipodascales</taxon>
        <taxon>Dipodascaceae</taxon>
        <taxon>Geotrichum</taxon>
    </lineage>
</organism>
<dbReference type="EMBL" id="CCBN010000006">
    <property type="protein sequence ID" value="CDO53853.1"/>
    <property type="molecule type" value="Genomic_DNA"/>
</dbReference>
<sequence>MNAQNTPHIKLSLDNSSGYKLYQYDPSFPAAIVAIILFGIARFYHVWLIKCHRFWYFISFTIGGFCYCGRASSPSDPTKLGTYIMQTTLILIAPALFAASIYMILGRLIRVLGAESLSIIRVFWMTKIFPLEDVLSFFMQSGGGGLQASGNQNLGKKIIIIGLFVQIFMFTLFLVTAVAFHRNILKQSTALLFSSIINWRFYLPILYITSTLILIQSIFRLVEYLQGHDGYLVSHEVFLYLFDTLLMFLVMLIFAIWYIGDLKQKTVRIHNLMNIYTNDKTFSKLKLTSFVE</sequence>
<keyword evidence="3 6" id="KW-0812">Transmembrane</keyword>
<feature type="transmembrane region" description="Helical" evidence="6">
    <location>
        <begin position="239"/>
        <end position="259"/>
    </location>
</feature>
<name>A0A0J9X9J1_GEOCN</name>
<dbReference type="GO" id="GO:0016020">
    <property type="term" value="C:membrane"/>
    <property type="evidence" value="ECO:0007669"/>
    <property type="project" value="UniProtKB-SubCell"/>
</dbReference>
<dbReference type="PANTHER" id="PTHR31465">
    <property type="entry name" value="PROTEIN RTA1-RELATED"/>
    <property type="match status" value="1"/>
</dbReference>
<keyword evidence="8" id="KW-1185">Reference proteome</keyword>
<evidence type="ECO:0000313" key="7">
    <source>
        <dbReference type="EMBL" id="CDO53853.1"/>
    </source>
</evidence>
<comment type="similarity">
    <text evidence="2">Belongs to the lipid-translocating exporter (LTE) (TC 9.A.26.1) family.</text>
</comment>
<feature type="transmembrane region" description="Helical" evidence="6">
    <location>
        <begin position="28"/>
        <end position="47"/>
    </location>
</feature>
<comment type="caution">
    <text evidence="7">The sequence shown here is derived from an EMBL/GenBank/DDBJ whole genome shotgun (WGS) entry which is preliminary data.</text>
</comment>
<evidence type="ECO:0000313" key="8">
    <source>
        <dbReference type="Proteomes" id="UP000242525"/>
    </source>
</evidence>
<dbReference type="AlphaFoldDB" id="A0A0J9X9J1"/>